<evidence type="ECO:0000313" key="4">
    <source>
        <dbReference type="EMBL" id="CAG9131892.1"/>
    </source>
</evidence>
<reference evidence="7" key="1">
    <citation type="submission" date="2016-11" db="UniProtKB">
        <authorList>
            <consortium name="WormBaseParasite"/>
        </authorList>
    </citation>
    <scope>IDENTIFICATION</scope>
</reference>
<keyword evidence="6" id="KW-1185">Reference proteome</keyword>
<reference evidence="4" key="2">
    <citation type="submission" date="2020-08" db="EMBL/GenBank/DDBJ databases">
        <authorList>
            <person name="Kikuchi T."/>
        </authorList>
    </citation>
    <scope>NUCLEOTIDE SEQUENCE</scope>
    <source>
        <strain evidence="3">Ka4C1</strain>
    </source>
</reference>
<dbReference type="Proteomes" id="UP000095284">
    <property type="component" value="Unplaced"/>
</dbReference>
<dbReference type="Proteomes" id="UP000659654">
    <property type="component" value="Unassembled WGS sequence"/>
</dbReference>
<dbReference type="EMBL" id="CAJFDI010000006">
    <property type="protein sequence ID" value="CAD5235467.1"/>
    <property type="molecule type" value="Genomic_DNA"/>
</dbReference>
<evidence type="ECO:0000313" key="6">
    <source>
        <dbReference type="Proteomes" id="UP000659654"/>
    </source>
</evidence>
<accession>A0A1I7SFP7</accession>
<name>A0A1I7SFP7_BURXY</name>
<protein>
    <submittedName>
        <fullName evidence="3">(pine wood nematode) hypothetical protein</fullName>
    </submittedName>
</protein>
<evidence type="ECO:0000256" key="2">
    <source>
        <dbReference type="SAM" id="SignalP"/>
    </source>
</evidence>
<sequence>MLLRIHVLAVFAVICLVALLESVPNQEGNIKPVRTYTPSPRHPVPAHPTTKKIVRKPHPQTRRTTRPFASPRLKGQPRFLADLSDEDDIQVNVVLKKKKHNHLALE</sequence>
<feature type="chain" id="PRO_5035360067" evidence="2">
    <location>
        <begin position="23"/>
        <end position="106"/>
    </location>
</feature>
<feature type="region of interest" description="Disordered" evidence="1">
    <location>
        <begin position="28"/>
        <end position="73"/>
    </location>
</feature>
<evidence type="ECO:0000256" key="1">
    <source>
        <dbReference type="SAM" id="MobiDB-lite"/>
    </source>
</evidence>
<dbReference type="EMBL" id="CAJFCV020000006">
    <property type="protein sequence ID" value="CAG9131892.1"/>
    <property type="molecule type" value="Genomic_DNA"/>
</dbReference>
<dbReference type="AlphaFoldDB" id="A0A1I7SFP7"/>
<evidence type="ECO:0000313" key="7">
    <source>
        <dbReference type="WBParaSite" id="BXY_1185900.1"/>
    </source>
</evidence>
<keyword evidence="2" id="KW-0732">Signal</keyword>
<feature type="signal peptide" evidence="2">
    <location>
        <begin position="1"/>
        <end position="22"/>
    </location>
</feature>
<evidence type="ECO:0000313" key="5">
    <source>
        <dbReference type="Proteomes" id="UP000095284"/>
    </source>
</evidence>
<gene>
    <name evidence="3" type="ORF">BXYJ_LOCUS15558</name>
</gene>
<proteinExistence type="predicted"/>
<dbReference type="Proteomes" id="UP000582659">
    <property type="component" value="Unassembled WGS sequence"/>
</dbReference>
<feature type="compositionally biased region" description="Basic residues" evidence="1">
    <location>
        <begin position="49"/>
        <end position="65"/>
    </location>
</feature>
<organism evidence="5 7">
    <name type="scientific">Bursaphelenchus xylophilus</name>
    <name type="common">Pinewood nematode worm</name>
    <name type="synonym">Aphelenchoides xylophilus</name>
    <dbReference type="NCBI Taxonomy" id="6326"/>
    <lineage>
        <taxon>Eukaryota</taxon>
        <taxon>Metazoa</taxon>
        <taxon>Ecdysozoa</taxon>
        <taxon>Nematoda</taxon>
        <taxon>Chromadorea</taxon>
        <taxon>Rhabditida</taxon>
        <taxon>Tylenchina</taxon>
        <taxon>Tylenchomorpha</taxon>
        <taxon>Aphelenchoidea</taxon>
        <taxon>Aphelenchoididae</taxon>
        <taxon>Bursaphelenchus</taxon>
    </lineage>
</organism>
<evidence type="ECO:0000313" key="3">
    <source>
        <dbReference type="EMBL" id="CAD5235467.1"/>
    </source>
</evidence>
<dbReference type="WBParaSite" id="BXY_1185900.1">
    <property type="protein sequence ID" value="BXY_1185900.1"/>
    <property type="gene ID" value="BXY_1185900"/>
</dbReference>